<dbReference type="PANTHER" id="PTHR24421">
    <property type="entry name" value="NITRATE/NITRITE SENSOR PROTEIN NARX-RELATED"/>
    <property type="match status" value="1"/>
</dbReference>
<dbReference type="GO" id="GO:0046983">
    <property type="term" value="F:protein dimerization activity"/>
    <property type="evidence" value="ECO:0007669"/>
    <property type="project" value="InterPro"/>
</dbReference>
<accession>A0A6B8VHQ1</accession>
<gene>
    <name evidence="11" type="primary">desK2</name>
    <name evidence="11" type="ORF">CKALI_08395</name>
</gene>
<reference evidence="12" key="1">
    <citation type="submission" date="2019-11" db="EMBL/GenBank/DDBJ databases">
        <title>Complete genome sequence of Corynebacterium kalinowskii 1959, a novel Corynebacterium species isolated from soil of a small paddock in Vilsendorf, Germany.</title>
        <authorList>
            <person name="Schaffert L."/>
            <person name="Ruwe M."/>
            <person name="Milse J."/>
            <person name="Hanuschka K."/>
            <person name="Ortseifen V."/>
            <person name="Droste J."/>
            <person name="Brandt D."/>
            <person name="Schlueter L."/>
            <person name="Kutter Y."/>
            <person name="Vinke S."/>
            <person name="Viehoefer P."/>
            <person name="Jacob L."/>
            <person name="Luebke N.-C."/>
            <person name="Schulte-Berndt E."/>
            <person name="Hain C."/>
            <person name="Linder M."/>
            <person name="Schmidt P."/>
            <person name="Wollenschlaeger L."/>
            <person name="Luttermann T."/>
            <person name="Thieme E."/>
            <person name="Hassa J."/>
            <person name="Haak M."/>
            <person name="Wittchen M."/>
            <person name="Mentz A."/>
            <person name="Persicke M."/>
            <person name="Busche T."/>
            <person name="Ruckert C."/>
        </authorList>
    </citation>
    <scope>NUCLEOTIDE SEQUENCE [LARGE SCALE GENOMIC DNA]</scope>
    <source>
        <strain evidence="12">1959</strain>
    </source>
</reference>
<evidence type="ECO:0000256" key="3">
    <source>
        <dbReference type="ARBA" id="ARBA00022553"/>
    </source>
</evidence>
<dbReference type="GO" id="GO:0005524">
    <property type="term" value="F:ATP binding"/>
    <property type="evidence" value="ECO:0007669"/>
    <property type="project" value="UniProtKB-KW"/>
</dbReference>
<feature type="transmembrane region" description="Helical" evidence="9">
    <location>
        <begin position="89"/>
        <end position="115"/>
    </location>
</feature>
<keyword evidence="9" id="KW-0812">Transmembrane</keyword>
<dbReference type="InterPro" id="IPR036890">
    <property type="entry name" value="HATPase_C_sf"/>
</dbReference>
<dbReference type="Gene3D" id="1.20.5.1930">
    <property type="match status" value="1"/>
</dbReference>
<dbReference type="Pfam" id="PF07730">
    <property type="entry name" value="HisKA_3"/>
    <property type="match status" value="1"/>
</dbReference>
<evidence type="ECO:0000256" key="1">
    <source>
        <dbReference type="ARBA" id="ARBA00000085"/>
    </source>
</evidence>
<keyword evidence="9" id="KW-1133">Transmembrane helix</keyword>
<organism evidence="11 12">
    <name type="scientific">Corynebacterium kalinowskii</name>
    <dbReference type="NCBI Taxonomy" id="2675216"/>
    <lineage>
        <taxon>Bacteria</taxon>
        <taxon>Bacillati</taxon>
        <taxon>Actinomycetota</taxon>
        <taxon>Actinomycetes</taxon>
        <taxon>Mycobacteriales</taxon>
        <taxon>Corynebacteriaceae</taxon>
        <taxon>Corynebacterium</taxon>
    </lineage>
</organism>
<keyword evidence="5" id="KW-0547">Nucleotide-binding</keyword>
<evidence type="ECO:0000256" key="4">
    <source>
        <dbReference type="ARBA" id="ARBA00022679"/>
    </source>
</evidence>
<feature type="transmembrane region" description="Helical" evidence="9">
    <location>
        <begin position="58"/>
        <end position="77"/>
    </location>
</feature>
<evidence type="ECO:0000313" key="11">
    <source>
        <dbReference type="EMBL" id="QGU02539.1"/>
    </source>
</evidence>
<evidence type="ECO:0000256" key="2">
    <source>
        <dbReference type="ARBA" id="ARBA00012438"/>
    </source>
</evidence>
<dbReference type="EC" id="2.7.13.3" evidence="2"/>
<evidence type="ECO:0000259" key="10">
    <source>
        <dbReference type="Pfam" id="PF07730"/>
    </source>
</evidence>
<evidence type="ECO:0000313" key="12">
    <source>
        <dbReference type="Proteomes" id="UP000427071"/>
    </source>
</evidence>
<feature type="transmembrane region" description="Helical" evidence="9">
    <location>
        <begin position="152"/>
        <end position="173"/>
    </location>
</feature>
<dbReference type="AlphaFoldDB" id="A0A6B8VHQ1"/>
<protein>
    <recommendedName>
        <fullName evidence="2">histidine kinase</fullName>
        <ecNumber evidence="2">2.7.13.3</ecNumber>
    </recommendedName>
</protein>
<feature type="transmembrane region" description="Helical" evidence="9">
    <location>
        <begin position="35"/>
        <end position="52"/>
    </location>
</feature>
<dbReference type="GO" id="GO:0000155">
    <property type="term" value="F:phosphorelay sensor kinase activity"/>
    <property type="evidence" value="ECO:0007669"/>
    <property type="project" value="InterPro"/>
</dbReference>
<dbReference type="PANTHER" id="PTHR24421:SF10">
    <property type="entry name" value="NITRATE_NITRITE SENSOR PROTEIN NARQ"/>
    <property type="match status" value="1"/>
</dbReference>
<keyword evidence="8" id="KW-0902">Two-component regulatory system</keyword>
<dbReference type="Proteomes" id="UP000427071">
    <property type="component" value="Chromosome"/>
</dbReference>
<evidence type="ECO:0000256" key="5">
    <source>
        <dbReference type="ARBA" id="ARBA00022741"/>
    </source>
</evidence>
<proteinExistence type="predicted"/>
<evidence type="ECO:0000256" key="6">
    <source>
        <dbReference type="ARBA" id="ARBA00022777"/>
    </source>
</evidence>
<keyword evidence="9" id="KW-0472">Membrane</keyword>
<dbReference type="GO" id="GO:0016020">
    <property type="term" value="C:membrane"/>
    <property type="evidence" value="ECO:0007669"/>
    <property type="project" value="InterPro"/>
</dbReference>
<dbReference type="EMBL" id="CP046452">
    <property type="protein sequence ID" value="QGU02539.1"/>
    <property type="molecule type" value="Genomic_DNA"/>
</dbReference>
<keyword evidence="12" id="KW-1185">Reference proteome</keyword>
<dbReference type="CDD" id="cd16917">
    <property type="entry name" value="HATPase_UhpB-NarQ-NarX-like"/>
    <property type="match status" value="1"/>
</dbReference>
<dbReference type="InterPro" id="IPR011712">
    <property type="entry name" value="Sig_transdc_His_kin_sub3_dim/P"/>
</dbReference>
<sequence length="396" mass="43693">MTTHDRGHEFLHCLLPTLEGMAGRSFRNSVIDPKLFDAFFYITIALYLRVFGYVEDTLGWVLSVSTLAVMIVTWHRWKRAPQSSPVTAVFFTLASTVGFILIGNLLGMAMLWLALTQLIFSVNSRWAWGYLFLLSASTFVLHAVVGGNVIRGVWEATAMALLMACGLNFALLLKGAVQLDEERANAYAKLQHQLEQSQDLAINEERARIASTLHDGLGHKLTAVCMSLDYVAKTMSTRPERALEETRIARDLTSEAIDDMRKVVRAMNPIAIDNNPLTTIRTLADSFSTTSLKVSFESDVEALSEEQALLALRFAQEALTNVVRHSDATEIHMSLRSGSPIEFRIRDNGHVVGDISPGFGLRSLRDRAAELGASLAFDTSSGFTLSLTLPQVEVVA</sequence>
<evidence type="ECO:0000256" key="8">
    <source>
        <dbReference type="ARBA" id="ARBA00023012"/>
    </source>
</evidence>
<dbReference type="KEGG" id="ckw:CKALI_08395"/>
<feature type="transmembrane region" description="Helical" evidence="9">
    <location>
        <begin position="127"/>
        <end position="145"/>
    </location>
</feature>
<evidence type="ECO:0000256" key="7">
    <source>
        <dbReference type="ARBA" id="ARBA00022840"/>
    </source>
</evidence>
<evidence type="ECO:0000256" key="9">
    <source>
        <dbReference type="SAM" id="Phobius"/>
    </source>
</evidence>
<feature type="domain" description="Signal transduction histidine kinase subgroup 3 dimerisation and phosphoacceptor" evidence="10">
    <location>
        <begin position="205"/>
        <end position="269"/>
    </location>
</feature>
<dbReference type="InterPro" id="IPR050482">
    <property type="entry name" value="Sensor_HK_TwoCompSys"/>
</dbReference>
<dbReference type="Gene3D" id="3.30.565.10">
    <property type="entry name" value="Histidine kinase-like ATPase, C-terminal domain"/>
    <property type="match status" value="1"/>
</dbReference>
<name>A0A6B8VHQ1_9CORY</name>
<keyword evidence="7" id="KW-0067">ATP-binding</keyword>
<keyword evidence="6 11" id="KW-0418">Kinase</keyword>
<keyword evidence="3" id="KW-0597">Phosphoprotein</keyword>
<comment type="catalytic activity">
    <reaction evidence="1">
        <text>ATP + protein L-histidine = ADP + protein N-phospho-L-histidine.</text>
        <dbReference type="EC" id="2.7.13.3"/>
    </reaction>
</comment>
<keyword evidence="4 11" id="KW-0808">Transferase</keyword>